<dbReference type="RefSeq" id="WP_012122336.1">
    <property type="nucleotide sequence ID" value="NC_009767.1"/>
</dbReference>
<evidence type="ECO:0000256" key="1">
    <source>
        <dbReference type="SAM" id="Phobius"/>
    </source>
</evidence>
<sequence>MQRVFRVLFFSLLLTCPACQRGRMFRSRFTMNVRCPVCGIVFERGAGEFSGGMAINTVATSSVAVSGAALAFFTDMPVWTLIVALTLVSVLFALWFYRYARALWAGILYLTGSIRED</sequence>
<evidence type="ECO:0000313" key="3">
    <source>
        <dbReference type="Proteomes" id="UP000000263"/>
    </source>
</evidence>
<gene>
    <name evidence="2" type="ordered locus">Rcas_3877</name>
</gene>
<accession>A7NQR7</accession>
<keyword evidence="1" id="KW-0812">Transmembrane</keyword>
<dbReference type="OrthoDB" id="9799456at2"/>
<organism evidence="2 3">
    <name type="scientific">Roseiflexus castenholzii (strain DSM 13941 / HLO8)</name>
    <dbReference type="NCBI Taxonomy" id="383372"/>
    <lineage>
        <taxon>Bacteria</taxon>
        <taxon>Bacillati</taxon>
        <taxon>Chloroflexota</taxon>
        <taxon>Chloroflexia</taxon>
        <taxon>Chloroflexales</taxon>
        <taxon>Roseiflexineae</taxon>
        <taxon>Roseiflexaceae</taxon>
        <taxon>Roseiflexus</taxon>
    </lineage>
</organism>
<keyword evidence="1" id="KW-1133">Transmembrane helix</keyword>
<proteinExistence type="predicted"/>
<evidence type="ECO:0000313" key="2">
    <source>
        <dbReference type="EMBL" id="ABU59913.1"/>
    </source>
</evidence>
<name>A7NQR7_ROSCS</name>
<dbReference type="eggNOG" id="COG5349">
    <property type="taxonomic scope" value="Bacteria"/>
</dbReference>
<evidence type="ECO:0008006" key="4">
    <source>
        <dbReference type="Google" id="ProtNLM"/>
    </source>
</evidence>
<dbReference type="EMBL" id="CP000804">
    <property type="protein sequence ID" value="ABU59913.1"/>
    <property type="molecule type" value="Genomic_DNA"/>
</dbReference>
<dbReference type="InterPro" id="IPR009325">
    <property type="entry name" value="DUF983"/>
</dbReference>
<feature type="transmembrane region" description="Helical" evidence="1">
    <location>
        <begin position="78"/>
        <end position="97"/>
    </location>
</feature>
<dbReference type="STRING" id="383372.Rcas_3877"/>
<protein>
    <recommendedName>
        <fullName evidence="4">DUF983 domain-containing protein</fullName>
    </recommendedName>
</protein>
<keyword evidence="1" id="KW-0472">Membrane</keyword>
<keyword evidence="3" id="KW-1185">Reference proteome</keyword>
<dbReference type="Pfam" id="PF06170">
    <property type="entry name" value="DUF983"/>
    <property type="match status" value="1"/>
</dbReference>
<dbReference type="KEGG" id="rca:Rcas_3877"/>
<dbReference type="Proteomes" id="UP000000263">
    <property type="component" value="Chromosome"/>
</dbReference>
<reference evidence="2 3" key="1">
    <citation type="submission" date="2007-08" db="EMBL/GenBank/DDBJ databases">
        <title>Complete sequence of Roseiflexus castenholzii DSM 13941.</title>
        <authorList>
            <consortium name="US DOE Joint Genome Institute"/>
            <person name="Copeland A."/>
            <person name="Lucas S."/>
            <person name="Lapidus A."/>
            <person name="Barry K."/>
            <person name="Glavina del Rio T."/>
            <person name="Dalin E."/>
            <person name="Tice H."/>
            <person name="Pitluck S."/>
            <person name="Thompson L.S."/>
            <person name="Brettin T."/>
            <person name="Bruce D."/>
            <person name="Detter J.C."/>
            <person name="Han C."/>
            <person name="Tapia R."/>
            <person name="Schmutz J."/>
            <person name="Larimer F."/>
            <person name="Land M."/>
            <person name="Hauser L."/>
            <person name="Kyrpides N."/>
            <person name="Mikhailova N."/>
            <person name="Bryant D.A."/>
            <person name="Hanada S."/>
            <person name="Tsukatani Y."/>
            <person name="Richardson P."/>
        </authorList>
    </citation>
    <scope>NUCLEOTIDE SEQUENCE [LARGE SCALE GENOMIC DNA]</scope>
    <source>
        <strain evidence="3">DSM 13941 / HLO8</strain>
    </source>
</reference>
<dbReference type="HOGENOM" id="CLU_133146_1_0_0"/>
<dbReference type="AlphaFoldDB" id="A7NQR7"/>